<dbReference type="AlphaFoldDB" id="A0A8S3RL65"/>
<dbReference type="Proteomes" id="UP000683360">
    <property type="component" value="Unassembled WGS sequence"/>
</dbReference>
<gene>
    <name evidence="2" type="ORF">MEDL_24254</name>
</gene>
<feature type="region of interest" description="Disordered" evidence="1">
    <location>
        <begin position="228"/>
        <end position="256"/>
    </location>
</feature>
<dbReference type="EMBL" id="CAJPWZ010001222">
    <property type="protein sequence ID" value="CAG2210149.1"/>
    <property type="molecule type" value="Genomic_DNA"/>
</dbReference>
<comment type="caution">
    <text evidence="2">The sequence shown here is derived from an EMBL/GenBank/DDBJ whole genome shotgun (WGS) entry which is preliminary data.</text>
</comment>
<evidence type="ECO:0000313" key="2">
    <source>
        <dbReference type="EMBL" id="CAG2210149.1"/>
    </source>
</evidence>
<feature type="region of interest" description="Disordered" evidence="1">
    <location>
        <begin position="126"/>
        <end position="156"/>
    </location>
</feature>
<proteinExistence type="predicted"/>
<reference evidence="2" key="1">
    <citation type="submission" date="2021-03" db="EMBL/GenBank/DDBJ databases">
        <authorList>
            <person name="Bekaert M."/>
        </authorList>
    </citation>
    <scope>NUCLEOTIDE SEQUENCE</scope>
</reference>
<evidence type="ECO:0000313" key="3">
    <source>
        <dbReference type="Proteomes" id="UP000683360"/>
    </source>
</evidence>
<evidence type="ECO:0000256" key="1">
    <source>
        <dbReference type="SAM" id="MobiDB-lite"/>
    </source>
</evidence>
<keyword evidence="3" id="KW-1185">Reference proteome</keyword>
<feature type="compositionally biased region" description="Pro residues" evidence="1">
    <location>
        <begin position="230"/>
        <end position="239"/>
    </location>
</feature>
<accession>A0A8S3RL65</accession>
<organism evidence="2 3">
    <name type="scientific">Mytilus edulis</name>
    <name type="common">Blue mussel</name>
    <dbReference type="NCBI Taxonomy" id="6550"/>
    <lineage>
        <taxon>Eukaryota</taxon>
        <taxon>Metazoa</taxon>
        <taxon>Spiralia</taxon>
        <taxon>Lophotrochozoa</taxon>
        <taxon>Mollusca</taxon>
        <taxon>Bivalvia</taxon>
        <taxon>Autobranchia</taxon>
        <taxon>Pteriomorphia</taxon>
        <taxon>Mytilida</taxon>
        <taxon>Mytiloidea</taxon>
        <taxon>Mytilidae</taxon>
        <taxon>Mytilinae</taxon>
        <taxon>Mytilus</taxon>
    </lineage>
</organism>
<protein>
    <submittedName>
        <fullName evidence="2">Uncharacterized protein</fullName>
    </submittedName>
</protein>
<name>A0A8S3RL65_MYTED</name>
<sequence>MACTSTNGLVLIPGTSTSLSCMESRWWGKPLLLCVLPGCKETHIASRYTLAFVNSWLTKSTLPFIWDDPTTAEDVSQVAIFQMGPGNKGGTFNKEKRPGDAKVLGDHSSWHQLHSHNAECPVNHHCGAGAPGNSDHADQISSSKPEETGGDSIPSITNLVDRGDLFNEVTDYLKSVVIPYYQRNISKLAATSSVTIQGESAEAHLPEPDRVLNVEPVLLSLPPTSLTPICTPPSSPSLPSPQFEAEFPAPPSLPSTPPQLSLEEEVLDDSFVLPPPSTYLDATLQCHHQKVLSKPIPVQQIANLMSATPASPGTEEAPAEIEMLTVEGFTLQEEDDILVCTDESGDIKNFLCARYLVEALFILDEEEYITISMSNILPAYVRAEIVPGTSEGNRINNISLV</sequence>